<dbReference type="NCBIfam" id="TIGR02047">
    <property type="entry name" value="CadR-PbrR"/>
    <property type="match status" value="1"/>
</dbReference>
<keyword evidence="4" id="KW-1185">Reference proteome</keyword>
<proteinExistence type="predicted"/>
<dbReference type="PANTHER" id="PTHR30204:SF92">
    <property type="entry name" value="HTH-TYPE TRANSCRIPTIONAL REGULATOR ZNTR"/>
    <property type="match status" value="1"/>
</dbReference>
<keyword evidence="1" id="KW-0238">DNA-binding</keyword>
<dbReference type="InterPro" id="IPR000551">
    <property type="entry name" value="MerR-type_HTH_dom"/>
</dbReference>
<evidence type="ECO:0000256" key="1">
    <source>
        <dbReference type="ARBA" id="ARBA00023125"/>
    </source>
</evidence>
<feature type="domain" description="HTH merR-type" evidence="2">
    <location>
        <begin position="1"/>
        <end position="69"/>
    </location>
</feature>
<dbReference type="PROSITE" id="PS50937">
    <property type="entry name" value="HTH_MERR_2"/>
    <property type="match status" value="1"/>
</dbReference>
<dbReference type="SUPFAM" id="SSF46955">
    <property type="entry name" value="Putative DNA-binding domain"/>
    <property type="match status" value="1"/>
</dbReference>
<name>A0ABY2SM15_9HYPH</name>
<sequence>MRIGELAKRVGCDTATIRYYERERILPEPGRTRSGYRRYGEDHAVGLGFVLRCRSLGLSLDEIRQLQRLQAQPELACSDVDRLLERHIAAVRERLAALKELELKLLELRRCCGEKTRVADCGILSALRTR</sequence>
<gene>
    <name evidence="3" type="primary">cadR</name>
    <name evidence="3" type="ORF">FCN80_08740</name>
</gene>
<dbReference type="SMART" id="SM00422">
    <property type="entry name" value="HTH_MERR"/>
    <property type="match status" value="1"/>
</dbReference>
<dbReference type="PANTHER" id="PTHR30204">
    <property type="entry name" value="REDOX-CYCLING DRUG-SENSING TRANSCRIPTIONAL ACTIVATOR SOXR"/>
    <property type="match status" value="1"/>
</dbReference>
<dbReference type="RefSeq" id="WP_136989909.1">
    <property type="nucleotide sequence ID" value="NZ_SZPQ01000010.1"/>
</dbReference>
<protein>
    <submittedName>
        <fullName evidence="3">Cd(II)/Pb(II)-responsive transcriptional regulator</fullName>
    </submittedName>
</protein>
<reference evidence="3 4" key="1">
    <citation type="submission" date="2019-04" db="EMBL/GenBank/DDBJ databases">
        <authorList>
            <person name="Li M."/>
            <person name="Gao C."/>
        </authorList>
    </citation>
    <scope>NUCLEOTIDE SEQUENCE [LARGE SCALE GENOMIC DNA]</scope>
    <source>
        <strain evidence="3 4">BGMRC 2031</strain>
    </source>
</reference>
<evidence type="ECO:0000313" key="3">
    <source>
        <dbReference type="EMBL" id="TKI06803.1"/>
    </source>
</evidence>
<dbReference type="Proteomes" id="UP000305202">
    <property type="component" value="Unassembled WGS sequence"/>
</dbReference>
<evidence type="ECO:0000313" key="4">
    <source>
        <dbReference type="Proteomes" id="UP000305202"/>
    </source>
</evidence>
<organism evidence="3 4">
    <name type="scientific">Martelella alba</name>
    <dbReference type="NCBI Taxonomy" id="2590451"/>
    <lineage>
        <taxon>Bacteria</taxon>
        <taxon>Pseudomonadati</taxon>
        <taxon>Pseudomonadota</taxon>
        <taxon>Alphaproteobacteria</taxon>
        <taxon>Hyphomicrobiales</taxon>
        <taxon>Aurantimonadaceae</taxon>
        <taxon>Martelella</taxon>
    </lineage>
</organism>
<accession>A0ABY2SM15</accession>
<dbReference type="Pfam" id="PF13411">
    <property type="entry name" value="MerR_1"/>
    <property type="match status" value="1"/>
</dbReference>
<dbReference type="InterPro" id="IPR047057">
    <property type="entry name" value="MerR_fam"/>
</dbReference>
<dbReference type="InterPro" id="IPR009061">
    <property type="entry name" value="DNA-bd_dom_put_sf"/>
</dbReference>
<dbReference type="EMBL" id="SZPQ01000010">
    <property type="protein sequence ID" value="TKI06803.1"/>
    <property type="molecule type" value="Genomic_DNA"/>
</dbReference>
<dbReference type="Gene3D" id="1.10.1660.10">
    <property type="match status" value="1"/>
</dbReference>
<evidence type="ECO:0000259" key="2">
    <source>
        <dbReference type="PROSITE" id="PS50937"/>
    </source>
</evidence>
<comment type="caution">
    <text evidence="3">The sequence shown here is derived from an EMBL/GenBank/DDBJ whole genome shotgun (WGS) entry which is preliminary data.</text>
</comment>
<dbReference type="PRINTS" id="PR00040">
    <property type="entry name" value="HTHMERR"/>
</dbReference>
<dbReference type="InterPro" id="IPR011791">
    <property type="entry name" value="CadR-PbrR"/>
</dbReference>